<protein>
    <submittedName>
        <fullName evidence="2">Uncharacterized protein</fullName>
    </submittedName>
</protein>
<evidence type="ECO:0000313" key="2">
    <source>
        <dbReference type="EMBL" id="KOO24936.1"/>
    </source>
</evidence>
<keyword evidence="1" id="KW-1133">Transmembrane helix</keyword>
<evidence type="ECO:0000256" key="1">
    <source>
        <dbReference type="SAM" id="Phobius"/>
    </source>
</evidence>
<name>A0A0M0JEC7_9EUKA</name>
<reference evidence="3" key="1">
    <citation type="journal article" date="2015" name="PLoS Genet.">
        <title>Genome Sequence and Transcriptome Analyses of Chrysochromulina tobin: Metabolic Tools for Enhanced Algal Fitness in the Prominent Order Prymnesiales (Haptophyceae).</title>
        <authorList>
            <person name="Hovde B.T."/>
            <person name="Deodato C.R."/>
            <person name="Hunsperger H.M."/>
            <person name="Ryken S.A."/>
            <person name="Yost W."/>
            <person name="Jha R.K."/>
            <person name="Patterson J."/>
            <person name="Monnat R.J. Jr."/>
            <person name="Barlow S.B."/>
            <person name="Starkenburg S.R."/>
            <person name="Cattolico R.A."/>
        </authorList>
    </citation>
    <scope>NUCLEOTIDE SEQUENCE</scope>
    <source>
        <strain evidence="3">CCMP291</strain>
    </source>
</reference>
<sequence length="139" mass="15108">MAEKEWATMEAAANAMMEPPSPPPPAPAESGYVTSTVSSVLFQFVVLLQQPELVLVLIGGLCGWIYSLWVRLIRAIISFFGGAVSFRAPPPTRQFVPLPAQPYVLHSKVARFQGRFDRLIAATAAARESARRGGVPDLQ</sequence>
<keyword evidence="1" id="KW-0472">Membrane</keyword>
<keyword evidence="3" id="KW-1185">Reference proteome</keyword>
<gene>
    <name evidence="2" type="ORF">Ctob_003766</name>
</gene>
<comment type="caution">
    <text evidence="2">The sequence shown here is derived from an EMBL/GenBank/DDBJ whole genome shotgun (WGS) entry which is preliminary data.</text>
</comment>
<keyword evidence="1" id="KW-0812">Transmembrane</keyword>
<dbReference type="AlphaFoldDB" id="A0A0M0JEC7"/>
<dbReference type="Proteomes" id="UP000037460">
    <property type="component" value="Unassembled WGS sequence"/>
</dbReference>
<evidence type="ECO:0000313" key="3">
    <source>
        <dbReference type="Proteomes" id="UP000037460"/>
    </source>
</evidence>
<organism evidence="2 3">
    <name type="scientific">Chrysochromulina tobinii</name>
    <dbReference type="NCBI Taxonomy" id="1460289"/>
    <lineage>
        <taxon>Eukaryota</taxon>
        <taxon>Haptista</taxon>
        <taxon>Haptophyta</taxon>
        <taxon>Prymnesiophyceae</taxon>
        <taxon>Prymnesiales</taxon>
        <taxon>Chrysochromulinaceae</taxon>
        <taxon>Chrysochromulina</taxon>
    </lineage>
</organism>
<accession>A0A0M0JEC7</accession>
<proteinExistence type="predicted"/>
<dbReference type="EMBL" id="JWZX01003036">
    <property type="protein sequence ID" value="KOO24936.1"/>
    <property type="molecule type" value="Genomic_DNA"/>
</dbReference>
<feature type="transmembrane region" description="Helical" evidence="1">
    <location>
        <begin position="53"/>
        <end position="70"/>
    </location>
</feature>